<evidence type="ECO:0000256" key="2">
    <source>
        <dbReference type="ARBA" id="ARBA00022448"/>
    </source>
</evidence>
<dbReference type="NCBIfam" id="TIGR04056">
    <property type="entry name" value="OMP_RagA_SusC"/>
    <property type="match status" value="1"/>
</dbReference>
<evidence type="ECO:0000256" key="3">
    <source>
        <dbReference type="ARBA" id="ARBA00022452"/>
    </source>
</evidence>
<dbReference type="RefSeq" id="WP_074607508.1">
    <property type="nucleotide sequence ID" value="NZ_FNGY01000004.1"/>
</dbReference>
<dbReference type="Proteomes" id="UP000183200">
    <property type="component" value="Unassembled WGS sequence"/>
</dbReference>
<keyword evidence="6 7" id="KW-0998">Cell outer membrane</keyword>
<keyword evidence="5 7" id="KW-0472">Membrane</keyword>
<proteinExistence type="inferred from homology"/>
<feature type="signal peptide" evidence="8">
    <location>
        <begin position="1"/>
        <end position="22"/>
    </location>
</feature>
<dbReference type="InterPro" id="IPR036942">
    <property type="entry name" value="Beta-barrel_TonB_sf"/>
</dbReference>
<evidence type="ECO:0000259" key="9">
    <source>
        <dbReference type="Pfam" id="PF07715"/>
    </source>
</evidence>
<keyword evidence="8" id="KW-0732">Signal</keyword>
<keyword evidence="4 7" id="KW-0812">Transmembrane</keyword>
<evidence type="ECO:0000256" key="4">
    <source>
        <dbReference type="ARBA" id="ARBA00022692"/>
    </source>
</evidence>
<evidence type="ECO:0000313" key="11">
    <source>
        <dbReference type="Proteomes" id="UP000183200"/>
    </source>
</evidence>
<dbReference type="Gene3D" id="2.40.170.20">
    <property type="entry name" value="TonB-dependent receptor, beta-barrel domain"/>
    <property type="match status" value="1"/>
</dbReference>
<dbReference type="InterPro" id="IPR008969">
    <property type="entry name" value="CarboxyPept-like_regulatory"/>
</dbReference>
<dbReference type="SUPFAM" id="SSF56935">
    <property type="entry name" value="Porins"/>
    <property type="match status" value="1"/>
</dbReference>
<dbReference type="InterPro" id="IPR039426">
    <property type="entry name" value="TonB-dep_rcpt-like"/>
</dbReference>
<name>A0A1G9URU9_9SPHI</name>
<dbReference type="SUPFAM" id="SSF49464">
    <property type="entry name" value="Carboxypeptidase regulatory domain-like"/>
    <property type="match status" value="1"/>
</dbReference>
<dbReference type="EMBL" id="FNGY01000004">
    <property type="protein sequence ID" value="SDM62639.1"/>
    <property type="molecule type" value="Genomic_DNA"/>
</dbReference>
<sequence>MKIRIILRVLVCIAFISQGLKAQIKQVTIKGTVIDEGTKQPIPAVSLLTGTPSKAIGFSDGKGHFSVAIPAGTTVVFRYVGYQPYRLKVSADQLNLNVRLKELNQNMDEVVIRGYVARSKEVTTGASFSIKGEELKDIPVANIEALLQGKVPGLNIQNNTGAPGFRGTTQLRGLATLNVSNTGSETFLQPTSPLYVIDGIPIDADKASEMGYDLQGPGISPLSLIPQEDVENIEVLRDAQATALYGARAAYGVIIITTKRGHSEIPRVRYTNNFFVSTPPALRTTLGGNKERALKLAQIYGNALSFADIMEISRTPLLSDSLNSYFNNSTNWQAVFYRTTYNQTHNLAIDGGNQKFNYKANVGYFANKGILKNTGFSRYTLNMNAELRPNDRFRFTTFLSGGVGKQQKGDGLGFLQQGVAKSAQASSLLPGPSFYQSSGGVVSALETINDNATRNLRTSIDAEYSFLPGFKIMSTVNYTFSSDIEDTFTPAAANNQFSQVYGFNGRSNSLYNRNMLNYSATFNEKHSIYVSVANDINEQRGQNSAIRQVRTPNDQFQGPLGFDVLNSRGGGVLSYNRGRLASFWAAGSYDYMRKYILDLAYRIDGTSSSGLNDPFSKNPSIGLRWNFNKENWMSDIDWLNSGSIRVSWGKNITPTGSLASIYGKYNTGGSYNNQPSIGLDFGSIPNPNLKPKTKEMYNLGVDLNLFRGKIDLNFDAYFSEIKNELFSRNLSNTLGFGSFPSNETGMVNYGYEMYFAIRPLSDKSPFKLNLSFNGAWNNNILTRLPEGFNGQNIAFSGDASGQHTIFRVGRNTLSNYLLVNQGVFSVDGDVPVDPVTGLRYRTEGNFYRAGDPRIKDVNGDYIMDRNDYQITGNSQPLLTGGMSASLSYKGLGINIYASYTAKRTILNNALANRLGIMNDPFGRSDAGPKAVVSLPDVNMWRKPGDVAKYPYAYDYNRYSTIQPFRNDQTLWEEDGTYLKINNMTLFYSFPKKIVQRLGVNNLRFQMSVSNVITFSGYSGPNPESVTALGRDLSGGYPNSRDYIFGFNLDL</sequence>
<accession>A0A1G9URU9</accession>
<feature type="domain" description="TonB-dependent receptor plug" evidence="9">
    <location>
        <begin position="122"/>
        <end position="253"/>
    </location>
</feature>
<feature type="chain" id="PRO_5010317966" evidence="8">
    <location>
        <begin position="23"/>
        <end position="1050"/>
    </location>
</feature>
<reference evidence="11" key="1">
    <citation type="submission" date="2016-10" db="EMBL/GenBank/DDBJ databases">
        <authorList>
            <person name="Varghese N."/>
            <person name="Submissions S."/>
        </authorList>
    </citation>
    <scope>NUCLEOTIDE SEQUENCE [LARGE SCALE GENOMIC DNA]</scope>
    <source>
        <strain evidence="11">DSM 19110</strain>
    </source>
</reference>
<dbReference type="NCBIfam" id="TIGR04057">
    <property type="entry name" value="SusC_RagA_signa"/>
    <property type="match status" value="1"/>
</dbReference>
<evidence type="ECO:0000256" key="5">
    <source>
        <dbReference type="ARBA" id="ARBA00023136"/>
    </source>
</evidence>
<comment type="subcellular location">
    <subcellularLocation>
        <location evidence="1 7">Cell outer membrane</location>
        <topology evidence="1 7">Multi-pass membrane protein</topology>
    </subcellularLocation>
</comment>
<dbReference type="Pfam" id="PF13715">
    <property type="entry name" value="CarbopepD_reg_2"/>
    <property type="match status" value="1"/>
</dbReference>
<dbReference type="PROSITE" id="PS52016">
    <property type="entry name" value="TONB_DEPENDENT_REC_3"/>
    <property type="match status" value="1"/>
</dbReference>
<dbReference type="AlphaFoldDB" id="A0A1G9URU9"/>
<dbReference type="InterPro" id="IPR023997">
    <property type="entry name" value="TonB-dep_OMP_SusC/RagA_CS"/>
</dbReference>
<keyword evidence="11" id="KW-1185">Reference proteome</keyword>
<protein>
    <submittedName>
        <fullName evidence="10">TonB-linked outer membrane protein, SusC/RagA family</fullName>
    </submittedName>
</protein>
<dbReference type="InterPro" id="IPR012910">
    <property type="entry name" value="Plug_dom"/>
</dbReference>
<evidence type="ECO:0000256" key="1">
    <source>
        <dbReference type="ARBA" id="ARBA00004571"/>
    </source>
</evidence>
<dbReference type="Gene3D" id="2.170.130.10">
    <property type="entry name" value="TonB-dependent receptor, plug domain"/>
    <property type="match status" value="1"/>
</dbReference>
<evidence type="ECO:0000313" key="10">
    <source>
        <dbReference type="EMBL" id="SDM62639.1"/>
    </source>
</evidence>
<dbReference type="Gene3D" id="2.60.40.1120">
    <property type="entry name" value="Carboxypeptidase-like, regulatory domain"/>
    <property type="match status" value="1"/>
</dbReference>
<dbReference type="InterPro" id="IPR037066">
    <property type="entry name" value="Plug_dom_sf"/>
</dbReference>
<evidence type="ECO:0000256" key="6">
    <source>
        <dbReference type="ARBA" id="ARBA00023237"/>
    </source>
</evidence>
<gene>
    <name evidence="10" type="ORF">SAMN05421820_104260</name>
</gene>
<keyword evidence="2 7" id="KW-0813">Transport</keyword>
<dbReference type="OrthoDB" id="9768177at2"/>
<evidence type="ECO:0000256" key="7">
    <source>
        <dbReference type="PROSITE-ProRule" id="PRU01360"/>
    </source>
</evidence>
<dbReference type="GO" id="GO:0009279">
    <property type="term" value="C:cell outer membrane"/>
    <property type="evidence" value="ECO:0007669"/>
    <property type="project" value="UniProtKB-SubCell"/>
</dbReference>
<organism evidence="10 11">
    <name type="scientific">Pedobacter steynii</name>
    <dbReference type="NCBI Taxonomy" id="430522"/>
    <lineage>
        <taxon>Bacteria</taxon>
        <taxon>Pseudomonadati</taxon>
        <taxon>Bacteroidota</taxon>
        <taxon>Sphingobacteriia</taxon>
        <taxon>Sphingobacteriales</taxon>
        <taxon>Sphingobacteriaceae</taxon>
        <taxon>Pedobacter</taxon>
    </lineage>
</organism>
<dbReference type="Pfam" id="PF07715">
    <property type="entry name" value="Plug"/>
    <property type="match status" value="1"/>
</dbReference>
<keyword evidence="3 7" id="KW-1134">Transmembrane beta strand</keyword>
<comment type="similarity">
    <text evidence="7">Belongs to the TonB-dependent receptor family.</text>
</comment>
<dbReference type="InterPro" id="IPR023996">
    <property type="entry name" value="TonB-dep_OMP_SusC/RagA"/>
</dbReference>
<evidence type="ECO:0000256" key="8">
    <source>
        <dbReference type="SAM" id="SignalP"/>
    </source>
</evidence>